<keyword evidence="1 5" id="KW-0349">Heme</keyword>
<gene>
    <name evidence="7" type="ORF">FGG15_07150</name>
</gene>
<comment type="caution">
    <text evidence="7">The sequence shown here is derived from an EMBL/GenBank/DDBJ whole genome shotgun (WGS) entry which is preliminary data.</text>
</comment>
<dbReference type="Pfam" id="PF13517">
    <property type="entry name" value="FG-GAP_3"/>
    <property type="match status" value="1"/>
</dbReference>
<evidence type="ECO:0000256" key="2">
    <source>
        <dbReference type="ARBA" id="ARBA00022723"/>
    </source>
</evidence>
<evidence type="ECO:0000256" key="1">
    <source>
        <dbReference type="ARBA" id="ARBA00022617"/>
    </source>
</evidence>
<dbReference type="InterPro" id="IPR036909">
    <property type="entry name" value="Cyt_c-like_dom_sf"/>
</dbReference>
<dbReference type="PANTHER" id="PTHR45460:SF2">
    <property type="entry name" value="ALPHA 1,3 GLUCANASE, GH71 FAMILY (EUROFUNG)"/>
    <property type="match status" value="1"/>
</dbReference>
<sequence length="491" mass="55325">MLNPVKYKKVISISKIVLGVGIFLFSVGCSNENKHAEGELLAKTYCASCHLFTPPSILPRRVWGEKILPSMGLKMGMSHGPIYTYGNPESNPVLNPIMPQEDWDKIVHYYLNRSENSIPKNVIQDQEYSNLFEPHIYSDDSLAIISMTTYDEKSARLFLGNVGNSSLVTLDNNGGILNSEKLESPPVKIMFKDSSDYLLTIGDINPSDDAKGRLKIGDNSIEGLMRPVDFLVYDMNLDGYDDVFVCNYGNNVGDFSLFENLKNGTYKKRIIHPMSGAIKVEMANMDTDEENEIVVLFAQEHEMIMIWDYENDSFIGEKVVQFQPAFGSVDFQLRDMDGDGLKDIIIGNGDNSDLSTVLKNFHGVRVLLNRGNKNFSEDYFLPIHGVSKVLAEDFDQDGDTDILTISNFGDFTDPMFKSVNFLSNEGELVFKPKYINGLPDFRWQTMDVSDFDKDGDLDVFLGAFNLNIGPEESNISDRKNISWVRLENKIN</sequence>
<accession>A0ABY2WQN8</accession>
<evidence type="ECO:0000256" key="4">
    <source>
        <dbReference type="ARBA" id="ARBA00023004"/>
    </source>
</evidence>
<dbReference type="Gene3D" id="2.130.10.130">
    <property type="entry name" value="Integrin alpha, N-terminal"/>
    <property type="match status" value="1"/>
</dbReference>
<proteinExistence type="predicted"/>
<dbReference type="InterPro" id="IPR028994">
    <property type="entry name" value="Integrin_alpha_N"/>
</dbReference>
<evidence type="ECO:0000313" key="7">
    <source>
        <dbReference type="EMBL" id="TMU57314.1"/>
    </source>
</evidence>
<keyword evidence="4 5" id="KW-0408">Iron</keyword>
<organism evidence="7 8">
    <name type="scientific">Flagellimonas algicola</name>
    <dbReference type="NCBI Taxonomy" id="2583815"/>
    <lineage>
        <taxon>Bacteria</taxon>
        <taxon>Pseudomonadati</taxon>
        <taxon>Bacteroidota</taxon>
        <taxon>Flavobacteriia</taxon>
        <taxon>Flavobacteriales</taxon>
        <taxon>Flavobacteriaceae</taxon>
        <taxon>Flagellimonas</taxon>
    </lineage>
</organism>
<name>A0ABY2WQN8_9FLAO</name>
<dbReference type="InterPro" id="IPR013517">
    <property type="entry name" value="FG-GAP"/>
</dbReference>
<dbReference type="SUPFAM" id="SSF69318">
    <property type="entry name" value="Integrin alpha N-terminal domain"/>
    <property type="match status" value="1"/>
</dbReference>
<dbReference type="PROSITE" id="PS51007">
    <property type="entry name" value="CYTC"/>
    <property type="match status" value="1"/>
</dbReference>
<dbReference type="EMBL" id="VCNI01000001">
    <property type="protein sequence ID" value="TMU57314.1"/>
    <property type="molecule type" value="Genomic_DNA"/>
</dbReference>
<dbReference type="PANTHER" id="PTHR45460">
    <property type="entry name" value="SIMILAR TO CYSTEINE PROTEINASE"/>
    <property type="match status" value="1"/>
</dbReference>
<evidence type="ECO:0000259" key="6">
    <source>
        <dbReference type="PROSITE" id="PS51007"/>
    </source>
</evidence>
<dbReference type="PROSITE" id="PS51257">
    <property type="entry name" value="PROKAR_LIPOPROTEIN"/>
    <property type="match status" value="1"/>
</dbReference>
<keyword evidence="8" id="KW-1185">Reference proteome</keyword>
<dbReference type="SUPFAM" id="SSF46626">
    <property type="entry name" value="Cytochrome c"/>
    <property type="match status" value="1"/>
</dbReference>
<evidence type="ECO:0000256" key="5">
    <source>
        <dbReference type="PROSITE-ProRule" id="PRU00433"/>
    </source>
</evidence>
<dbReference type="Proteomes" id="UP000751614">
    <property type="component" value="Unassembled WGS sequence"/>
</dbReference>
<feature type="domain" description="Cytochrome c" evidence="6">
    <location>
        <begin position="33"/>
        <end position="114"/>
    </location>
</feature>
<evidence type="ECO:0000313" key="8">
    <source>
        <dbReference type="Proteomes" id="UP000751614"/>
    </source>
</evidence>
<keyword evidence="2 5" id="KW-0479">Metal-binding</keyword>
<dbReference type="InterPro" id="IPR009056">
    <property type="entry name" value="Cyt_c-like_dom"/>
</dbReference>
<reference evidence="7 8" key="1">
    <citation type="submission" date="2019-05" db="EMBL/GenBank/DDBJ databases">
        <title>Flagellimonas sp. AsT0115, sp. nov., isolated from a marine red algae, Asparagopsis taxiformis.</title>
        <authorList>
            <person name="Kim J."/>
            <person name="Jeong S.E."/>
            <person name="Jeon C.O."/>
        </authorList>
    </citation>
    <scope>NUCLEOTIDE SEQUENCE [LARGE SCALE GENOMIC DNA]</scope>
    <source>
        <strain evidence="7 8">AsT0115</strain>
    </source>
</reference>
<keyword evidence="3" id="KW-0732">Signal</keyword>
<evidence type="ECO:0000256" key="3">
    <source>
        <dbReference type="ARBA" id="ARBA00022729"/>
    </source>
</evidence>
<protein>
    <submittedName>
        <fullName evidence="7">VCBS repeat-containing protein</fullName>
    </submittedName>
</protein>
<dbReference type="RefSeq" id="WP_138834673.1">
    <property type="nucleotide sequence ID" value="NZ_VCNI01000001.1"/>
</dbReference>